<organism evidence="2 3">
    <name type="scientific">Erythranthe guttata</name>
    <name type="common">Yellow monkey flower</name>
    <name type="synonym">Mimulus guttatus</name>
    <dbReference type="NCBI Taxonomy" id="4155"/>
    <lineage>
        <taxon>Eukaryota</taxon>
        <taxon>Viridiplantae</taxon>
        <taxon>Streptophyta</taxon>
        <taxon>Embryophyta</taxon>
        <taxon>Tracheophyta</taxon>
        <taxon>Spermatophyta</taxon>
        <taxon>Magnoliopsida</taxon>
        <taxon>eudicotyledons</taxon>
        <taxon>Gunneridae</taxon>
        <taxon>Pentapetalae</taxon>
        <taxon>asterids</taxon>
        <taxon>lamiids</taxon>
        <taxon>Lamiales</taxon>
        <taxon>Phrymaceae</taxon>
        <taxon>Erythranthe</taxon>
    </lineage>
</organism>
<dbReference type="AlphaFoldDB" id="A0A022RWK7"/>
<dbReference type="SUPFAM" id="SSF81383">
    <property type="entry name" value="F-box domain"/>
    <property type="match status" value="1"/>
</dbReference>
<dbReference type="InterPro" id="IPR050232">
    <property type="entry name" value="FBL13/AtMIF1-like"/>
</dbReference>
<accession>A0A022RWK7</accession>
<dbReference type="Proteomes" id="UP000030748">
    <property type="component" value="Unassembled WGS sequence"/>
</dbReference>
<dbReference type="Gene3D" id="1.20.1280.50">
    <property type="match status" value="1"/>
</dbReference>
<reference evidence="2 3" key="1">
    <citation type="journal article" date="2013" name="Proc. Natl. Acad. Sci. U.S.A.">
        <title>Fine-scale variation in meiotic recombination in Mimulus inferred from population shotgun sequencing.</title>
        <authorList>
            <person name="Hellsten U."/>
            <person name="Wright K.M."/>
            <person name="Jenkins J."/>
            <person name="Shu S."/>
            <person name="Yuan Y."/>
            <person name="Wessler S.R."/>
            <person name="Schmutz J."/>
            <person name="Willis J.H."/>
            <person name="Rokhsar D.S."/>
        </authorList>
    </citation>
    <scope>NUCLEOTIDE SEQUENCE [LARGE SCALE GENOMIC DNA]</scope>
    <source>
        <strain evidence="3">cv. DUN x IM62</strain>
    </source>
</reference>
<feature type="domain" description="F-box" evidence="1">
    <location>
        <begin position="19"/>
        <end position="66"/>
    </location>
</feature>
<dbReference type="eggNOG" id="ENOG502RYTW">
    <property type="taxonomic scope" value="Eukaryota"/>
</dbReference>
<evidence type="ECO:0000313" key="2">
    <source>
        <dbReference type="EMBL" id="EYU44917.1"/>
    </source>
</evidence>
<dbReference type="InterPro" id="IPR055411">
    <property type="entry name" value="LRR_FXL15/At3g58940/PEG3-like"/>
</dbReference>
<dbReference type="PANTHER" id="PTHR31900:SF34">
    <property type="entry name" value="EMB|CAB62440.1-RELATED"/>
    <property type="match status" value="1"/>
</dbReference>
<dbReference type="Pfam" id="PF24758">
    <property type="entry name" value="LRR_At5g56370"/>
    <property type="match status" value="1"/>
</dbReference>
<dbReference type="InterPro" id="IPR032675">
    <property type="entry name" value="LRR_dom_sf"/>
</dbReference>
<dbReference type="InterPro" id="IPR006566">
    <property type="entry name" value="FBD"/>
</dbReference>
<name>A0A022RWK7_ERYGU</name>
<dbReference type="CDD" id="cd22160">
    <property type="entry name" value="F-box_AtFBL13-like"/>
    <property type="match status" value="1"/>
</dbReference>
<proteinExistence type="predicted"/>
<dbReference type="InterPro" id="IPR001810">
    <property type="entry name" value="F-box_dom"/>
</dbReference>
<evidence type="ECO:0000313" key="3">
    <source>
        <dbReference type="Proteomes" id="UP000030748"/>
    </source>
</evidence>
<keyword evidence="3" id="KW-1185">Reference proteome</keyword>
<dbReference type="PANTHER" id="PTHR31900">
    <property type="entry name" value="F-BOX/RNI SUPERFAMILY PROTEIN-RELATED"/>
    <property type="match status" value="1"/>
</dbReference>
<dbReference type="SMART" id="SM00256">
    <property type="entry name" value="FBOX"/>
    <property type="match status" value="1"/>
</dbReference>
<sequence>MEVKEQCSRNYPEQSELSIDRLSDLPDSVICHILSFLPTKFSVRTSILSQRWRFLWSYVPNLYFHLENQGIINRVMLLRRARTINAFHLDRGTEWSAYQLQTWITFAVMRGVQRLNLCLQDEETFPEHNLPVSLFTCKTLVDLRLRNCALIPASGAAVCLPRLKILHLVYVEFEADESLPHLLSGCPVLEEFEMALLCDMVCCGLSSPTIKRLTLDFIAEGFGEEGWTEEPQQVPRCLLLHLRIIKLEGIVGKSHEFEYIGYLLRNAKVLERMEISYSVSVGSEEKIDMLEKILRFKRGSTACEVNFVGSNCKW</sequence>
<dbReference type="STRING" id="4155.A0A022RWK7"/>
<dbReference type="PROSITE" id="PS50181">
    <property type="entry name" value="FBOX"/>
    <property type="match status" value="1"/>
</dbReference>
<dbReference type="EMBL" id="KI630206">
    <property type="protein sequence ID" value="EYU44917.1"/>
    <property type="molecule type" value="Genomic_DNA"/>
</dbReference>
<dbReference type="Pfam" id="PF00646">
    <property type="entry name" value="F-box"/>
    <property type="match status" value="1"/>
</dbReference>
<dbReference type="SUPFAM" id="SSF52047">
    <property type="entry name" value="RNI-like"/>
    <property type="match status" value="1"/>
</dbReference>
<dbReference type="InterPro" id="IPR036047">
    <property type="entry name" value="F-box-like_dom_sf"/>
</dbReference>
<gene>
    <name evidence="2" type="ORF">MIMGU_mgv1a025728mg</name>
</gene>
<evidence type="ECO:0000259" key="1">
    <source>
        <dbReference type="PROSITE" id="PS50181"/>
    </source>
</evidence>
<protein>
    <recommendedName>
        <fullName evidence="1">F-box domain-containing protein</fullName>
    </recommendedName>
</protein>
<dbReference type="SMART" id="SM00579">
    <property type="entry name" value="FBD"/>
    <property type="match status" value="1"/>
</dbReference>
<dbReference type="InterPro" id="IPR053781">
    <property type="entry name" value="F-box_AtFBL13-like"/>
</dbReference>
<dbReference type="Gene3D" id="3.80.10.10">
    <property type="entry name" value="Ribonuclease Inhibitor"/>
    <property type="match status" value="1"/>
</dbReference>